<dbReference type="AlphaFoldDB" id="A0AAU9KDZ4"/>
<gene>
    <name evidence="8" type="ORF">BSTOLATCC_MIC66149</name>
</gene>
<protein>
    <recommendedName>
        <fullName evidence="7">FYVE-type domain-containing protein</fullName>
    </recommendedName>
</protein>
<dbReference type="InterPro" id="IPR013083">
    <property type="entry name" value="Znf_RING/FYVE/PHD"/>
</dbReference>
<name>A0AAU9KDZ4_9CILI</name>
<feature type="coiled-coil region" evidence="5">
    <location>
        <begin position="268"/>
        <end position="371"/>
    </location>
</feature>
<feature type="region of interest" description="Disordered" evidence="6">
    <location>
        <begin position="240"/>
        <end position="263"/>
    </location>
</feature>
<dbReference type="Gene3D" id="3.30.40.10">
    <property type="entry name" value="Zinc/RING finger domain, C3HC4 (zinc finger)"/>
    <property type="match status" value="1"/>
</dbReference>
<dbReference type="Pfam" id="PF01363">
    <property type="entry name" value="FYVE"/>
    <property type="match status" value="1"/>
</dbReference>
<keyword evidence="9" id="KW-1185">Reference proteome</keyword>
<organism evidence="8 9">
    <name type="scientific">Blepharisma stoltei</name>
    <dbReference type="NCBI Taxonomy" id="1481888"/>
    <lineage>
        <taxon>Eukaryota</taxon>
        <taxon>Sar</taxon>
        <taxon>Alveolata</taxon>
        <taxon>Ciliophora</taxon>
        <taxon>Postciliodesmatophora</taxon>
        <taxon>Heterotrichea</taxon>
        <taxon>Heterotrichida</taxon>
        <taxon>Blepharismidae</taxon>
        <taxon>Blepharisma</taxon>
    </lineage>
</organism>
<evidence type="ECO:0000256" key="3">
    <source>
        <dbReference type="ARBA" id="ARBA00022833"/>
    </source>
</evidence>
<dbReference type="InterPro" id="IPR017455">
    <property type="entry name" value="Znf_FYVE-rel"/>
</dbReference>
<dbReference type="InterPro" id="IPR000306">
    <property type="entry name" value="Znf_FYVE"/>
</dbReference>
<dbReference type="CDD" id="cd00065">
    <property type="entry name" value="FYVE_like_SF"/>
    <property type="match status" value="1"/>
</dbReference>
<evidence type="ECO:0000256" key="2">
    <source>
        <dbReference type="ARBA" id="ARBA00022771"/>
    </source>
</evidence>
<feature type="coiled-coil region" evidence="5">
    <location>
        <begin position="103"/>
        <end position="239"/>
    </location>
</feature>
<comment type="caution">
    <text evidence="8">The sequence shown here is derived from an EMBL/GenBank/DDBJ whole genome shotgun (WGS) entry which is preliminary data.</text>
</comment>
<dbReference type="GO" id="GO:0008270">
    <property type="term" value="F:zinc ion binding"/>
    <property type="evidence" value="ECO:0007669"/>
    <property type="project" value="UniProtKB-KW"/>
</dbReference>
<dbReference type="SMART" id="SM00064">
    <property type="entry name" value="FYVE"/>
    <property type="match status" value="1"/>
</dbReference>
<reference evidence="8" key="1">
    <citation type="submission" date="2021-09" db="EMBL/GenBank/DDBJ databases">
        <authorList>
            <consortium name="AG Swart"/>
            <person name="Singh M."/>
            <person name="Singh A."/>
            <person name="Seah K."/>
            <person name="Emmerich C."/>
        </authorList>
    </citation>
    <scope>NUCLEOTIDE SEQUENCE</scope>
    <source>
        <strain evidence="8">ATCC30299</strain>
    </source>
</reference>
<dbReference type="InterPro" id="IPR011011">
    <property type="entry name" value="Znf_FYVE_PHD"/>
</dbReference>
<dbReference type="Proteomes" id="UP001162131">
    <property type="component" value="Unassembled WGS sequence"/>
</dbReference>
<evidence type="ECO:0000313" key="9">
    <source>
        <dbReference type="Proteomes" id="UP001162131"/>
    </source>
</evidence>
<keyword evidence="3" id="KW-0862">Zinc</keyword>
<proteinExistence type="predicted"/>
<evidence type="ECO:0000256" key="4">
    <source>
        <dbReference type="PROSITE-ProRule" id="PRU00091"/>
    </source>
</evidence>
<evidence type="ECO:0000259" key="7">
    <source>
        <dbReference type="PROSITE" id="PS50178"/>
    </source>
</evidence>
<keyword evidence="1" id="KW-0479">Metal-binding</keyword>
<keyword evidence="2 4" id="KW-0863">Zinc-finger</keyword>
<evidence type="ECO:0000256" key="1">
    <source>
        <dbReference type="ARBA" id="ARBA00022723"/>
    </source>
</evidence>
<accession>A0AAU9KDZ4</accession>
<evidence type="ECO:0000313" key="8">
    <source>
        <dbReference type="EMBL" id="CAG9336269.1"/>
    </source>
</evidence>
<sequence length="391" mass="45433">MGDFDKTQRPATTNFSDLGTANISTNLDIQDDKEQWKREKKCHICQTPFGMVGLVYNKKYSCKFCCHAVCSKCSPQKAPHPETMSMARICSICYQKAMENHFTEGYNQELIKTKSEKEELQIRLEQEIKKRQAKAAKRKILEEKIQQIEKDAAHQASENKATINSLKAQKQTLLAKAQALAARIKEIEAEINQKDQILNELGNQLKELKEKYENDRNEVSELRNQLAEQQDENVRLLRKLEQFSAPPPEENKKQKKQREKEEKMRSCIEELSIQHNELVEESKRLAAELVHTESELTNRDEQIKQLQDRLGELYSASQDDSEYPTNASITQEEEERIKELKEQLQEQQNLIEKLKAEVEKARERKENAFNSVNINDGPEMTRKNCADCEIF</sequence>
<dbReference type="PROSITE" id="PS50178">
    <property type="entry name" value="ZF_FYVE"/>
    <property type="match status" value="1"/>
</dbReference>
<dbReference type="EMBL" id="CAJZBQ010000064">
    <property type="protein sequence ID" value="CAG9336269.1"/>
    <property type="molecule type" value="Genomic_DNA"/>
</dbReference>
<evidence type="ECO:0000256" key="6">
    <source>
        <dbReference type="SAM" id="MobiDB-lite"/>
    </source>
</evidence>
<keyword evidence="5" id="KW-0175">Coiled coil</keyword>
<dbReference type="SUPFAM" id="SSF57903">
    <property type="entry name" value="FYVE/PHD zinc finger"/>
    <property type="match status" value="1"/>
</dbReference>
<feature type="domain" description="FYVE-type" evidence="7">
    <location>
        <begin position="36"/>
        <end position="98"/>
    </location>
</feature>
<evidence type="ECO:0000256" key="5">
    <source>
        <dbReference type="SAM" id="Coils"/>
    </source>
</evidence>